<dbReference type="SUPFAM" id="SSF55781">
    <property type="entry name" value="GAF domain-like"/>
    <property type="match status" value="1"/>
</dbReference>
<evidence type="ECO:0000313" key="4">
    <source>
        <dbReference type="Proteomes" id="UP000179769"/>
    </source>
</evidence>
<comment type="caution">
    <text evidence="3">The sequence shown here is derived from an EMBL/GenBank/DDBJ whole genome shotgun (WGS) entry which is preliminary data.</text>
</comment>
<gene>
    <name evidence="3" type="ORF">BBK14_31175</name>
</gene>
<dbReference type="PANTHER" id="PTHR33121">
    <property type="entry name" value="CYCLIC DI-GMP PHOSPHODIESTERASE PDEF"/>
    <property type="match status" value="1"/>
</dbReference>
<dbReference type="SMART" id="SM00052">
    <property type="entry name" value="EAL"/>
    <property type="match status" value="1"/>
</dbReference>
<name>A0A1S1RE30_9ACTN</name>
<protein>
    <submittedName>
        <fullName evidence="3">Diguanylate phosphodiesterase</fullName>
    </submittedName>
</protein>
<evidence type="ECO:0000259" key="2">
    <source>
        <dbReference type="PROSITE" id="PS50883"/>
    </source>
</evidence>
<dbReference type="InterPro" id="IPR050706">
    <property type="entry name" value="Cyclic-di-GMP_PDE-like"/>
</dbReference>
<evidence type="ECO:0000256" key="1">
    <source>
        <dbReference type="SAM" id="MobiDB-lite"/>
    </source>
</evidence>
<feature type="region of interest" description="Disordered" evidence="1">
    <location>
        <begin position="1"/>
        <end position="23"/>
    </location>
</feature>
<keyword evidence="4" id="KW-1185">Reference proteome</keyword>
<dbReference type="PROSITE" id="PS50883">
    <property type="entry name" value="EAL"/>
    <property type="match status" value="1"/>
</dbReference>
<reference evidence="4" key="1">
    <citation type="submission" date="2016-07" db="EMBL/GenBank/DDBJ databases">
        <title>Frankia sp. NRRL B-16219 Genome sequencing.</title>
        <authorList>
            <person name="Ghodhbane-Gtari F."/>
            <person name="Swanson E."/>
            <person name="Gueddou A."/>
            <person name="Louati M."/>
            <person name="Nouioui I."/>
            <person name="Hezbri K."/>
            <person name="Abebe-Akele F."/>
            <person name="Simpson S."/>
            <person name="Morris K."/>
            <person name="Thomas K."/>
            <person name="Gtari M."/>
            <person name="Tisa L.S."/>
        </authorList>
    </citation>
    <scope>NUCLEOTIDE SEQUENCE [LARGE SCALE GENOMIC DNA]</scope>
    <source>
        <strain evidence="4">NRRL B-16219</strain>
    </source>
</reference>
<feature type="region of interest" description="Disordered" evidence="1">
    <location>
        <begin position="410"/>
        <end position="432"/>
    </location>
</feature>
<dbReference type="Pfam" id="PF00563">
    <property type="entry name" value="EAL"/>
    <property type="match status" value="1"/>
</dbReference>
<dbReference type="Proteomes" id="UP000179769">
    <property type="component" value="Unassembled WGS sequence"/>
</dbReference>
<dbReference type="InterPro" id="IPR035919">
    <property type="entry name" value="EAL_sf"/>
</dbReference>
<proteinExistence type="predicted"/>
<dbReference type="GO" id="GO:0071111">
    <property type="term" value="F:cyclic-guanylate-specific phosphodiesterase activity"/>
    <property type="evidence" value="ECO:0007669"/>
    <property type="project" value="InterPro"/>
</dbReference>
<dbReference type="SUPFAM" id="SSF141868">
    <property type="entry name" value="EAL domain-like"/>
    <property type="match status" value="1"/>
</dbReference>
<dbReference type="Gene3D" id="3.20.20.450">
    <property type="entry name" value="EAL domain"/>
    <property type="match status" value="1"/>
</dbReference>
<organism evidence="3 4">
    <name type="scientific">Parafrankia soli</name>
    <dbReference type="NCBI Taxonomy" id="2599596"/>
    <lineage>
        <taxon>Bacteria</taxon>
        <taxon>Bacillati</taxon>
        <taxon>Actinomycetota</taxon>
        <taxon>Actinomycetes</taxon>
        <taxon>Frankiales</taxon>
        <taxon>Frankiaceae</taxon>
        <taxon>Parafrankia</taxon>
    </lineage>
</organism>
<dbReference type="PANTHER" id="PTHR33121:SF76">
    <property type="entry name" value="SIGNALING PROTEIN"/>
    <property type="match status" value="1"/>
</dbReference>
<evidence type="ECO:0000313" key="3">
    <source>
        <dbReference type="EMBL" id="OHV43765.1"/>
    </source>
</evidence>
<accession>A0A1S1RE30</accession>
<dbReference type="AlphaFoldDB" id="A0A1S1RE30"/>
<dbReference type="CDD" id="cd01948">
    <property type="entry name" value="EAL"/>
    <property type="match status" value="1"/>
</dbReference>
<dbReference type="EMBL" id="MAXA01000028">
    <property type="protein sequence ID" value="OHV43765.1"/>
    <property type="molecule type" value="Genomic_DNA"/>
</dbReference>
<dbReference type="InterPro" id="IPR001633">
    <property type="entry name" value="EAL_dom"/>
</dbReference>
<sequence>MHVTDACGRGGATPPSRWDPAEPDPVAGLLATARRRLGMDLCWFSRLIGGAQVIEACDGDAAAFGVHPGSTVHHPGPHRSHALAERPLPVVGRIRPEAVTSGTATEATGTAATGVEATGGPLAGRPEVGSYIGVPVTLADGRPYGMLCCLSRDADVAMPARKTRSLALLAEVLSASISDRRSGGEYREAAWWRIWRLIDSGGPTMVFQPVFDLPSLDCVGAEALARFPPGSGGAERWFADAAAVGLGPALELSAIRSALRAFTCLPPEFGLGVNASPATILSGRLADAIADIPADRLVVEVTEGDRVEDYPSVRCALGVLRREGVRIAVDDVGAGYASLHHLVQLQPDFIKMDQCLTRRIDADPARRALAAALVHFAQETGSLVLAEGVETARELGVLIGTGVHQAQGHYLAPPGPLPLPASANRTRPPDTA</sequence>
<feature type="domain" description="EAL" evidence="2">
    <location>
        <begin position="187"/>
        <end position="428"/>
    </location>
</feature>